<evidence type="ECO:0000313" key="3">
    <source>
        <dbReference type="Proteomes" id="UP001458880"/>
    </source>
</evidence>
<evidence type="ECO:0000256" key="1">
    <source>
        <dbReference type="SAM" id="SignalP"/>
    </source>
</evidence>
<protein>
    <submittedName>
        <fullName evidence="2">Group 7 allergen</fullName>
    </submittedName>
</protein>
<dbReference type="InterPro" id="IPR020234">
    <property type="entry name" value="Mite_allergen_group-7"/>
</dbReference>
<name>A0AAW1N5N1_POPJA</name>
<dbReference type="EMBL" id="JASPKY010000007">
    <property type="protein sequence ID" value="KAK9754444.1"/>
    <property type="molecule type" value="Genomic_DNA"/>
</dbReference>
<gene>
    <name evidence="2" type="ORF">QE152_g1227</name>
</gene>
<sequence length="262" mass="28523">MARLFVFAILALSLSFSSAAEIALARQRLSAAEIALAVEDIQEEYSITSISEATKIDVKTTLTVDSSVSKSLKSIIADSQTKVDVSFDINDQVDKILNQVSYSLLIESYDPVTLSDRNIEFTYKPLLVTYSGTLDLNKGQLQELSTVSRNGDAKLVHTLPENVLKVSIPLSYDTLIVSYDFTMSVKGDTVTGVLIGWATASVGEEISLTSTNFSLDIGSFDLDIYSASISSSYKNLVSSLTSDLLKYTVRVLAVLTRTWLAV</sequence>
<dbReference type="InterPro" id="IPR038602">
    <property type="entry name" value="Mite_allergen_7_sf"/>
</dbReference>
<feature type="signal peptide" evidence="1">
    <location>
        <begin position="1"/>
        <end position="19"/>
    </location>
</feature>
<dbReference type="Proteomes" id="UP001458880">
    <property type="component" value="Unassembled WGS sequence"/>
</dbReference>
<keyword evidence="1" id="KW-0732">Signal</keyword>
<evidence type="ECO:0000313" key="2">
    <source>
        <dbReference type="EMBL" id="KAK9754444.1"/>
    </source>
</evidence>
<organism evidence="2 3">
    <name type="scientific">Popillia japonica</name>
    <name type="common">Japanese beetle</name>
    <dbReference type="NCBI Taxonomy" id="7064"/>
    <lineage>
        <taxon>Eukaryota</taxon>
        <taxon>Metazoa</taxon>
        <taxon>Ecdysozoa</taxon>
        <taxon>Arthropoda</taxon>
        <taxon>Hexapoda</taxon>
        <taxon>Insecta</taxon>
        <taxon>Pterygota</taxon>
        <taxon>Neoptera</taxon>
        <taxon>Endopterygota</taxon>
        <taxon>Coleoptera</taxon>
        <taxon>Polyphaga</taxon>
        <taxon>Scarabaeiformia</taxon>
        <taxon>Scarabaeidae</taxon>
        <taxon>Rutelinae</taxon>
        <taxon>Popillia</taxon>
    </lineage>
</organism>
<comment type="caution">
    <text evidence="2">The sequence shown here is derived from an EMBL/GenBank/DDBJ whole genome shotgun (WGS) entry which is preliminary data.</text>
</comment>
<dbReference type="Gene3D" id="3.15.10.50">
    <property type="match status" value="1"/>
</dbReference>
<dbReference type="Pfam" id="PF16984">
    <property type="entry name" value="Grp7_allergen"/>
    <property type="match status" value="1"/>
</dbReference>
<proteinExistence type="predicted"/>
<accession>A0AAW1N5N1</accession>
<reference evidence="2 3" key="1">
    <citation type="journal article" date="2024" name="BMC Genomics">
        <title>De novo assembly and annotation of Popillia japonica's genome with initial clues to its potential as an invasive pest.</title>
        <authorList>
            <person name="Cucini C."/>
            <person name="Boschi S."/>
            <person name="Funari R."/>
            <person name="Cardaioli E."/>
            <person name="Iannotti N."/>
            <person name="Marturano G."/>
            <person name="Paoli F."/>
            <person name="Bruttini M."/>
            <person name="Carapelli A."/>
            <person name="Frati F."/>
            <person name="Nardi F."/>
        </authorList>
    </citation>
    <scope>NUCLEOTIDE SEQUENCE [LARGE SCALE GENOMIC DNA]</scope>
    <source>
        <strain evidence="2">DMR45628</strain>
    </source>
</reference>
<feature type="chain" id="PRO_5043676877" evidence="1">
    <location>
        <begin position="20"/>
        <end position="262"/>
    </location>
</feature>
<keyword evidence="3" id="KW-1185">Reference proteome</keyword>
<dbReference type="AlphaFoldDB" id="A0AAW1N5N1"/>